<feature type="signal peptide" evidence="1">
    <location>
        <begin position="1"/>
        <end position="32"/>
    </location>
</feature>
<evidence type="ECO:0000313" key="2">
    <source>
        <dbReference type="EMBL" id="CCO18382.1"/>
    </source>
</evidence>
<name>K8EJL6_9CHLO</name>
<dbReference type="EMBL" id="FO082269">
    <property type="protein sequence ID" value="CCO18382.1"/>
    <property type="molecule type" value="Genomic_DNA"/>
</dbReference>
<dbReference type="AlphaFoldDB" id="K8EJL6"/>
<keyword evidence="3" id="KW-1185">Reference proteome</keyword>
<evidence type="ECO:0000313" key="3">
    <source>
        <dbReference type="Proteomes" id="UP000198341"/>
    </source>
</evidence>
<sequence length="608" mass="67076">MTTAAKILMASHKVILLLSKLSLLLLCCLLSATTPNFGGVFAEQELRLPIGKEFELLCELEDFEKANEVARKLAREVIERGGNRGNNFYNVRARESGRLRFTHDTSEYGLEETMNSESLMQRTANTGNPGVMYARVENVNVNNQNWPYFQFGKRDATMSIMCAPPSSAKYYSYVTYVWRKTFGALGLRSLRQTVSAQASSSPVNNKNVRGSRAFRRALVIISTASSKTFHDLKEVLENTGIASTSIELEALRYDELNFLPSIIADDLTTSFRVGIWPLKGAEALGVYARYEWPAMIVRGREPARAANSGGNSLLNLLSLATISRPTTRQQQPEEDEDERQHPDVFYSKEYLPMRGPNDALFPSSFLNDEEKDSQSKIYHRAMKQKTSLNAAADEFQSKLTNAFGNANKFALERVVVNDGAKCLSDPSYQPFSLPGVNVRSGCFGSTADAAYSLSEKLVNNLGELSDGNIVADASALTKESQDFIVLVFGENAVHDGRATFFNVAAYTTGDPVSSRLTDRSALFVSIVASLDDRSFDESASSPSYYSAAFATSERACSKLKSASIKSPCAVMLERNFGNVFLIERVYLDPKTATAPKDIAKTRAFVVKV</sequence>
<evidence type="ECO:0000256" key="1">
    <source>
        <dbReference type="SAM" id="SignalP"/>
    </source>
</evidence>
<protein>
    <submittedName>
        <fullName evidence="2">Uncharacterized protein</fullName>
    </submittedName>
</protein>
<keyword evidence="1" id="KW-0732">Signal</keyword>
<proteinExistence type="predicted"/>
<gene>
    <name evidence="2" type="ordered locus">Bathy10g03760</name>
</gene>
<accession>K8EJL6</accession>
<dbReference type="KEGG" id="bpg:Bathy10g03760"/>
<organism evidence="2 3">
    <name type="scientific">Bathycoccus prasinos</name>
    <dbReference type="NCBI Taxonomy" id="41875"/>
    <lineage>
        <taxon>Eukaryota</taxon>
        <taxon>Viridiplantae</taxon>
        <taxon>Chlorophyta</taxon>
        <taxon>Mamiellophyceae</taxon>
        <taxon>Mamiellales</taxon>
        <taxon>Bathycoccaceae</taxon>
        <taxon>Bathycoccus</taxon>
    </lineage>
</organism>
<dbReference type="GeneID" id="19013451"/>
<dbReference type="Proteomes" id="UP000198341">
    <property type="component" value="Chromosome 10"/>
</dbReference>
<reference evidence="2 3" key="1">
    <citation type="submission" date="2011-10" db="EMBL/GenBank/DDBJ databases">
        <authorList>
            <person name="Genoscope - CEA"/>
        </authorList>
    </citation>
    <scope>NUCLEOTIDE SEQUENCE [LARGE SCALE GENOMIC DNA]</scope>
    <source>
        <strain evidence="2 3">RCC 1105</strain>
    </source>
</reference>
<feature type="chain" id="PRO_5003919397" evidence="1">
    <location>
        <begin position="33"/>
        <end position="608"/>
    </location>
</feature>
<dbReference type="RefSeq" id="XP_007510849.1">
    <property type="nucleotide sequence ID" value="XM_007510787.1"/>
</dbReference>